<dbReference type="AlphaFoldDB" id="A0A368XUW9"/>
<feature type="domain" description="GGDEF" evidence="2">
    <location>
        <begin position="209"/>
        <end position="337"/>
    </location>
</feature>
<dbReference type="InterPro" id="IPR029787">
    <property type="entry name" value="Nucleotide_cyclase"/>
</dbReference>
<evidence type="ECO:0000313" key="4">
    <source>
        <dbReference type="Proteomes" id="UP000252585"/>
    </source>
</evidence>
<name>A0A368XUW9_9BACI</name>
<sequence length="340" mass="39825">MNQYDVFKRYLYLFILPVITFASIMGLFFSDSSNQLNNWVLSIYSIVFSLSWLLLWFANTLKLVEYINLTLVSVIHIIKSHDIIATDMVINGSTHTGSSTYWTPLVFVFIFISLPRKFGLYYALSLWLVIVGIGAYYWNKIPEAGHERLLQYFLSNLIYIIFIFFVRRIMTYYSEKEVTEKMAYYDTLTGIANRRKIYIWLDESLKKKEDFSVILFDIDYFKAVNDKYGHPIGDKVLKKITELTTANLGSEDFFGRWGGEEFIIVSRNKTEEEVFDLANKIRISIQDYPFEIISGVTASFGFAQYHNQSIELLLEQADKSLYYAKDKGRNRVQNYNDMEL</sequence>
<organism evidence="3 4">
    <name type="scientific">Saliterribacillus persicus</name>
    <dbReference type="NCBI Taxonomy" id="930114"/>
    <lineage>
        <taxon>Bacteria</taxon>
        <taxon>Bacillati</taxon>
        <taxon>Bacillota</taxon>
        <taxon>Bacilli</taxon>
        <taxon>Bacillales</taxon>
        <taxon>Bacillaceae</taxon>
        <taxon>Saliterribacillus</taxon>
    </lineage>
</organism>
<dbReference type="EMBL" id="QPJJ01000005">
    <property type="protein sequence ID" value="RCW71870.1"/>
    <property type="molecule type" value="Genomic_DNA"/>
</dbReference>
<keyword evidence="1" id="KW-0472">Membrane</keyword>
<gene>
    <name evidence="3" type="ORF">DFR57_10553</name>
</gene>
<dbReference type="SUPFAM" id="SSF55073">
    <property type="entry name" value="Nucleotide cyclase"/>
    <property type="match status" value="1"/>
</dbReference>
<dbReference type="SMART" id="SM00267">
    <property type="entry name" value="GGDEF"/>
    <property type="match status" value="1"/>
</dbReference>
<proteinExistence type="predicted"/>
<dbReference type="PANTHER" id="PTHR45138">
    <property type="entry name" value="REGULATORY COMPONENTS OF SENSORY TRANSDUCTION SYSTEM"/>
    <property type="match status" value="1"/>
</dbReference>
<dbReference type="OrthoDB" id="9759607at2"/>
<reference evidence="3 4" key="1">
    <citation type="submission" date="2018-07" db="EMBL/GenBank/DDBJ databases">
        <title>Genomic Encyclopedia of Type Strains, Phase IV (KMG-IV): sequencing the most valuable type-strain genomes for metagenomic binning, comparative biology and taxonomic classification.</title>
        <authorList>
            <person name="Goeker M."/>
        </authorList>
    </citation>
    <scope>NUCLEOTIDE SEQUENCE [LARGE SCALE GENOMIC DNA]</scope>
    <source>
        <strain evidence="3 4">DSM 27696</strain>
    </source>
</reference>
<accession>A0A368XUW9</accession>
<dbReference type="PANTHER" id="PTHR45138:SF9">
    <property type="entry name" value="DIGUANYLATE CYCLASE DGCM-RELATED"/>
    <property type="match status" value="1"/>
</dbReference>
<evidence type="ECO:0000259" key="2">
    <source>
        <dbReference type="PROSITE" id="PS50887"/>
    </source>
</evidence>
<keyword evidence="1" id="KW-0812">Transmembrane</keyword>
<feature type="transmembrane region" description="Helical" evidence="1">
    <location>
        <begin position="119"/>
        <end position="137"/>
    </location>
</feature>
<feature type="transmembrane region" description="Helical" evidence="1">
    <location>
        <begin position="36"/>
        <end position="58"/>
    </location>
</feature>
<dbReference type="PROSITE" id="PS50887">
    <property type="entry name" value="GGDEF"/>
    <property type="match status" value="1"/>
</dbReference>
<dbReference type="InterPro" id="IPR043128">
    <property type="entry name" value="Rev_trsase/Diguanyl_cyclase"/>
</dbReference>
<dbReference type="FunFam" id="3.30.70.270:FF:000001">
    <property type="entry name" value="Diguanylate cyclase domain protein"/>
    <property type="match status" value="1"/>
</dbReference>
<dbReference type="Gene3D" id="3.30.70.270">
    <property type="match status" value="1"/>
</dbReference>
<dbReference type="Proteomes" id="UP000252585">
    <property type="component" value="Unassembled WGS sequence"/>
</dbReference>
<keyword evidence="4" id="KW-1185">Reference proteome</keyword>
<dbReference type="Pfam" id="PF00990">
    <property type="entry name" value="GGDEF"/>
    <property type="match status" value="1"/>
</dbReference>
<dbReference type="NCBIfam" id="TIGR00254">
    <property type="entry name" value="GGDEF"/>
    <property type="match status" value="1"/>
</dbReference>
<evidence type="ECO:0000313" key="3">
    <source>
        <dbReference type="EMBL" id="RCW71870.1"/>
    </source>
</evidence>
<dbReference type="GO" id="GO:0052621">
    <property type="term" value="F:diguanylate cyclase activity"/>
    <property type="evidence" value="ECO:0007669"/>
    <property type="project" value="TreeGrafter"/>
</dbReference>
<dbReference type="CDD" id="cd01949">
    <property type="entry name" value="GGDEF"/>
    <property type="match status" value="1"/>
</dbReference>
<feature type="transmembrane region" description="Helical" evidence="1">
    <location>
        <begin position="149"/>
        <end position="166"/>
    </location>
</feature>
<dbReference type="InterPro" id="IPR000160">
    <property type="entry name" value="GGDEF_dom"/>
</dbReference>
<comment type="caution">
    <text evidence="3">The sequence shown here is derived from an EMBL/GenBank/DDBJ whole genome shotgun (WGS) entry which is preliminary data.</text>
</comment>
<evidence type="ECO:0000256" key="1">
    <source>
        <dbReference type="SAM" id="Phobius"/>
    </source>
</evidence>
<dbReference type="InterPro" id="IPR050469">
    <property type="entry name" value="Diguanylate_Cyclase"/>
</dbReference>
<keyword evidence="1" id="KW-1133">Transmembrane helix</keyword>
<feature type="transmembrane region" description="Helical" evidence="1">
    <location>
        <begin position="12"/>
        <end position="30"/>
    </location>
</feature>
<protein>
    <submittedName>
        <fullName evidence="3">Diguanylate cyclase (GGDEF)-like protein</fullName>
    </submittedName>
</protein>
<dbReference type="RefSeq" id="WP_114352436.1">
    <property type="nucleotide sequence ID" value="NZ_QPJJ01000005.1"/>
</dbReference>